<dbReference type="GO" id="GO:0050080">
    <property type="term" value="F:malonyl-CoA decarboxylase activity"/>
    <property type="evidence" value="ECO:0007669"/>
    <property type="project" value="InterPro"/>
</dbReference>
<dbReference type="InterPro" id="IPR038917">
    <property type="entry name" value="Malonyl_CoA_deC"/>
</dbReference>
<dbReference type="Gene3D" id="3.40.630.150">
    <property type="entry name" value="Malonyl-CoA decarboxylase, catalytic domain"/>
    <property type="match status" value="1"/>
</dbReference>
<sequence length="527" mass="60141">MTHRQMYSIARLVRQTAVRNRMPATVRYWSSAREPPPPNNVLRFVEDYWDIISNYVREPGFFSFSSTTSKLAIRDTAFMQKLLSTVISEDTSSPVKGDLMPSVVVKACCELYEGLDQEEKIKFFEILVRDFGVDRKQTVAASENYLKLASSAKASESQLWRTELALKHSLDPLHSTFFDRVNQLPGGMKFLIDMRADLLQTIGSFKHKQDAIGHLMALDASIKAKLQNWLFGFLKLERITWQSPAVVLEKIGQYEAVHAVKDWQDMKRRVGPRRRVFGFFFNNMPTEPLVFVQVALVDSISTSIQRILTEEDLSIHQDAQKISCATFYSITTQRGLSGINLGNFLIKRVVRDLKKEFPQIKTFATLSPIPGFRGWLRHQVQVNEHIRKELESISTVGSIQEIVDTNDWIHDNAKSSAIKPVLMRLCAEYLLSERRGNFALDPVANFHLRNGACAHQLNWMADTSDKGIAESFSIMVNYNYLLDHIEENNEEYLAKGIITVSNAGNGDDNQWLRERVSDNVRLVAVEN</sequence>
<dbReference type="GO" id="GO:2001294">
    <property type="term" value="P:malonyl-CoA catabolic process"/>
    <property type="evidence" value="ECO:0007669"/>
    <property type="project" value="TreeGrafter"/>
</dbReference>
<dbReference type="Pfam" id="PF17408">
    <property type="entry name" value="MCD_N"/>
    <property type="match status" value="1"/>
</dbReference>
<dbReference type="GO" id="GO:0006633">
    <property type="term" value="P:fatty acid biosynthetic process"/>
    <property type="evidence" value="ECO:0007669"/>
    <property type="project" value="InterPro"/>
</dbReference>
<organism evidence="3 4">
    <name type="scientific">Umbelopsis ramanniana AG</name>
    <dbReference type="NCBI Taxonomy" id="1314678"/>
    <lineage>
        <taxon>Eukaryota</taxon>
        <taxon>Fungi</taxon>
        <taxon>Fungi incertae sedis</taxon>
        <taxon>Mucoromycota</taxon>
        <taxon>Mucoromycotina</taxon>
        <taxon>Umbelopsidomycetes</taxon>
        <taxon>Umbelopsidales</taxon>
        <taxon>Umbelopsidaceae</taxon>
        <taxon>Umbelopsis</taxon>
    </lineage>
</organism>
<dbReference type="InterPro" id="IPR042303">
    <property type="entry name" value="Malonyl_CoA_deC_C_sf"/>
</dbReference>
<protein>
    <recommendedName>
        <fullName evidence="5">Malonyl-CoA decarboxylase</fullName>
    </recommendedName>
</protein>
<dbReference type="PANTHER" id="PTHR28641:SF1">
    <property type="entry name" value="MALONYL-COA DECARBOXYLASE, MITOCHONDRIAL"/>
    <property type="match status" value="1"/>
</dbReference>
<feature type="domain" description="Malonyl-CoA decarboxylase N-terminal" evidence="2">
    <location>
        <begin position="131"/>
        <end position="229"/>
    </location>
</feature>
<comment type="caution">
    <text evidence="3">The sequence shown here is derived from an EMBL/GenBank/DDBJ whole genome shotgun (WGS) entry which is preliminary data.</text>
</comment>
<evidence type="ECO:0000313" key="3">
    <source>
        <dbReference type="EMBL" id="KAI8575562.1"/>
    </source>
</evidence>
<dbReference type="EMBL" id="MU620977">
    <property type="protein sequence ID" value="KAI8575562.1"/>
    <property type="molecule type" value="Genomic_DNA"/>
</dbReference>
<gene>
    <name evidence="3" type="ORF">K450DRAFT_261239</name>
</gene>
<dbReference type="InterPro" id="IPR038351">
    <property type="entry name" value="MCD_N_sf"/>
</dbReference>
<dbReference type="Gene3D" id="1.20.140.90">
    <property type="entry name" value="Malonyl-CoA decarboxylase, oligemerization domain"/>
    <property type="match status" value="1"/>
</dbReference>
<reference evidence="3" key="2">
    <citation type="journal article" date="2022" name="Proc. Natl. Acad. Sci. U.S.A.">
        <title>Diploid-dominant life cycles characterize the early evolution of Fungi.</title>
        <authorList>
            <person name="Amses K.R."/>
            <person name="Simmons D.R."/>
            <person name="Longcore J.E."/>
            <person name="Mondo S.J."/>
            <person name="Seto K."/>
            <person name="Jeronimo G.H."/>
            <person name="Bonds A.E."/>
            <person name="Quandt C.A."/>
            <person name="Davis W.J."/>
            <person name="Chang Y."/>
            <person name="Federici B.A."/>
            <person name="Kuo A."/>
            <person name="LaButti K."/>
            <person name="Pangilinan J."/>
            <person name="Andreopoulos W."/>
            <person name="Tritt A."/>
            <person name="Riley R."/>
            <person name="Hundley H."/>
            <person name="Johnson J."/>
            <person name="Lipzen A."/>
            <person name="Barry K."/>
            <person name="Lang B.F."/>
            <person name="Cuomo C.A."/>
            <person name="Buchler N.E."/>
            <person name="Grigoriev I.V."/>
            <person name="Spatafora J.W."/>
            <person name="Stajich J.E."/>
            <person name="James T.Y."/>
        </authorList>
    </citation>
    <scope>NUCLEOTIDE SEQUENCE</scope>
    <source>
        <strain evidence="3">AG</strain>
    </source>
</reference>
<keyword evidence="4" id="KW-1185">Reference proteome</keyword>
<dbReference type="InterPro" id="IPR035372">
    <property type="entry name" value="MCD_N"/>
</dbReference>
<dbReference type="GO" id="GO:0005759">
    <property type="term" value="C:mitochondrial matrix"/>
    <property type="evidence" value="ECO:0007669"/>
    <property type="project" value="TreeGrafter"/>
</dbReference>
<dbReference type="PANTHER" id="PTHR28641">
    <property type="match status" value="1"/>
</dbReference>
<evidence type="ECO:0000259" key="1">
    <source>
        <dbReference type="Pfam" id="PF05292"/>
    </source>
</evidence>
<dbReference type="RefSeq" id="XP_051440566.1">
    <property type="nucleotide sequence ID" value="XM_051592287.1"/>
</dbReference>
<dbReference type="InterPro" id="IPR007956">
    <property type="entry name" value="Malonyl_CoA_deC_C"/>
</dbReference>
<reference evidence="3" key="1">
    <citation type="submission" date="2021-06" db="EMBL/GenBank/DDBJ databases">
        <authorList>
            <consortium name="DOE Joint Genome Institute"/>
            <person name="Mondo S.J."/>
            <person name="Amses K.R."/>
            <person name="Simmons D.R."/>
            <person name="Longcore J.E."/>
            <person name="Seto K."/>
            <person name="Alves G.H."/>
            <person name="Bonds A.E."/>
            <person name="Quandt C.A."/>
            <person name="Davis W.J."/>
            <person name="Chang Y."/>
            <person name="Letcher P.M."/>
            <person name="Powell M.J."/>
            <person name="Kuo A."/>
            <person name="Labutti K."/>
            <person name="Pangilinan J."/>
            <person name="Andreopoulos W."/>
            <person name="Tritt A."/>
            <person name="Riley R."/>
            <person name="Hundley H."/>
            <person name="Johnson J."/>
            <person name="Lipzen A."/>
            <person name="Barry K."/>
            <person name="Berbee M.L."/>
            <person name="Buchler N.E."/>
            <person name="Grigoriev I.V."/>
            <person name="Spatafora J.W."/>
            <person name="Stajich J.E."/>
            <person name="James T.Y."/>
        </authorList>
    </citation>
    <scope>NUCLEOTIDE SEQUENCE</scope>
    <source>
        <strain evidence="3">AG</strain>
    </source>
</reference>
<dbReference type="GO" id="GO:0006085">
    <property type="term" value="P:acetyl-CoA biosynthetic process"/>
    <property type="evidence" value="ECO:0007669"/>
    <property type="project" value="TreeGrafter"/>
</dbReference>
<dbReference type="Proteomes" id="UP001206595">
    <property type="component" value="Unassembled WGS sequence"/>
</dbReference>
<accession>A0AAD5E2N4</accession>
<evidence type="ECO:0000259" key="2">
    <source>
        <dbReference type="Pfam" id="PF17408"/>
    </source>
</evidence>
<evidence type="ECO:0000313" key="4">
    <source>
        <dbReference type="Proteomes" id="UP001206595"/>
    </source>
</evidence>
<dbReference type="Pfam" id="PF05292">
    <property type="entry name" value="MCD"/>
    <property type="match status" value="1"/>
</dbReference>
<name>A0AAD5E2N4_UMBRA</name>
<dbReference type="FunFam" id="3.40.630.150:FF:000001">
    <property type="entry name" value="Malonyl-CoA decarboxylase, mitochondrial"/>
    <property type="match status" value="1"/>
</dbReference>
<evidence type="ECO:0008006" key="5">
    <source>
        <dbReference type="Google" id="ProtNLM"/>
    </source>
</evidence>
<feature type="domain" description="Malonyl-CoA decarboxylase C-terminal" evidence="1">
    <location>
        <begin position="232"/>
        <end position="480"/>
    </location>
</feature>
<dbReference type="GeneID" id="75917630"/>
<dbReference type="AlphaFoldDB" id="A0AAD5E2N4"/>
<proteinExistence type="predicted"/>
<dbReference type="GO" id="GO:0005782">
    <property type="term" value="C:peroxisomal matrix"/>
    <property type="evidence" value="ECO:0007669"/>
    <property type="project" value="TreeGrafter"/>
</dbReference>